<dbReference type="GO" id="GO:0003677">
    <property type="term" value="F:DNA binding"/>
    <property type="evidence" value="ECO:0007669"/>
    <property type="project" value="UniProtKB-KW"/>
</dbReference>
<gene>
    <name evidence="7" type="ORF">DS031_22975</name>
</gene>
<evidence type="ECO:0000313" key="8">
    <source>
        <dbReference type="Proteomes" id="UP000253314"/>
    </source>
</evidence>
<name>A0A366XNJ8_9BACI</name>
<dbReference type="InterPro" id="IPR006119">
    <property type="entry name" value="Resolv_N"/>
</dbReference>
<evidence type="ECO:0000313" key="7">
    <source>
        <dbReference type="EMBL" id="RBW67306.1"/>
    </source>
</evidence>
<dbReference type="SUPFAM" id="SSF53041">
    <property type="entry name" value="Resolvase-like"/>
    <property type="match status" value="1"/>
</dbReference>
<dbReference type="PROSITE" id="PS51736">
    <property type="entry name" value="RECOMBINASES_3"/>
    <property type="match status" value="1"/>
</dbReference>
<dbReference type="PROSITE" id="PS00397">
    <property type="entry name" value="RECOMBINASES_1"/>
    <property type="match status" value="1"/>
</dbReference>
<dbReference type="OrthoDB" id="9797501at2"/>
<evidence type="ECO:0000256" key="3">
    <source>
        <dbReference type="ARBA" id="ARBA00023172"/>
    </source>
</evidence>
<evidence type="ECO:0000256" key="4">
    <source>
        <dbReference type="PIRSR" id="PIRSR606118-50"/>
    </source>
</evidence>
<dbReference type="Proteomes" id="UP000253314">
    <property type="component" value="Unassembled WGS sequence"/>
</dbReference>
<reference evidence="7 8" key="1">
    <citation type="submission" date="2018-07" db="EMBL/GenBank/DDBJ databases">
        <title>Lottiidibacillus patelloidae gen. nov., sp. nov., isolated from the intestinal tract of a marine limpet and the reclassification of B. taeanensis BH030017T, B. algicola KMM 3737T and B. hwajinpoensis SW-72T as genus Lottiidibacillus.</title>
        <authorList>
            <person name="Liu R."/>
            <person name="Huang Z."/>
        </authorList>
    </citation>
    <scope>NUCLEOTIDE SEQUENCE [LARGE SCALE GENOMIC DNA]</scope>
    <source>
        <strain evidence="7 8">BH030017</strain>
    </source>
</reference>
<keyword evidence="1" id="KW-0229">DNA integration</keyword>
<dbReference type="InterPro" id="IPR006118">
    <property type="entry name" value="Recombinase_CS"/>
</dbReference>
<evidence type="ECO:0000259" key="6">
    <source>
        <dbReference type="PROSITE" id="PS51736"/>
    </source>
</evidence>
<accession>A0A366XNJ8</accession>
<comment type="caution">
    <text evidence="7">The sequence shown here is derived from an EMBL/GenBank/DDBJ whole genome shotgun (WGS) entry which is preliminary data.</text>
</comment>
<protein>
    <recommendedName>
        <fullName evidence="6">Resolvase/invertase-type recombinase catalytic domain-containing protein</fullName>
    </recommendedName>
</protein>
<sequence>MRKTGYCRVSSSDQNPRRQIVQLEEIGCEMIYQEHISGASTSRRD</sequence>
<dbReference type="InterPro" id="IPR036162">
    <property type="entry name" value="Resolvase-like_N_sf"/>
</dbReference>
<organism evidence="7 8">
    <name type="scientific">Bacillus taeanensis</name>
    <dbReference type="NCBI Taxonomy" id="273032"/>
    <lineage>
        <taxon>Bacteria</taxon>
        <taxon>Bacillati</taxon>
        <taxon>Bacillota</taxon>
        <taxon>Bacilli</taxon>
        <taxon>Bacillales</taxon>
        <taxon>Bacillaceae</taxon>
        <taxon>Bacillus</taxon>
    </lineage>
</organism>
<keyword evidence="8" id="KW-1185">Reference proteome</keyword>
<feature type="active site" description="O-(5'-phospho-DNA)-serine intermediate" evidence="4 5">
    <location>
        <position position="10"/>
    </location>
</feature>
<dbReference type="EMBL" id="QOCW01000043">
    <property type="protein sequence ID" value="RBW67306.1"/>
    <property type="molecule type" value="Genomic_DNA"/>
</dbReference>
<dbReference type="AlphaFoldDB" id="A0A366XNJ8"/>
<proteinExistence type="predicted"/>
<evidence type="ECO:0000256" key="1">
    <source>
        <dbReference type="ARBA" id="ARBA00022908"/>
    </source>
</evidence>
<dbReference type="GO" id="GO:0000150">
    <property type="term" value="F:DNA strand exchange activity"/>
    <property type="evidence" value="ECO:0007669"/>
    <property type="project" value="InterPro"/>
</dbReference>
<evidence type="ECO:0000256" key="5">
    <source>
        <dbReference type="PROSITE-ProRule" id="PRU10137"/>
    </source>
</evidence>
<dbReference type="Gene3D" id="3.40.50.1390">
    <property type="entry name" value="Resolvase, N-terminal catalytic domain"/>
    <property type="match status" value="1"/>
</dbReference>
<keyword evidence="2" id="KW-0238">DNA-binding</keyword>
<feature type="domain" description="Resolvase/invertase-type recombinase catalytic" evidence="6">
    <location>
        <begin position="2"/>
        <end position="45"/>
    </location>
</feature>
<keyword evidence="3" id="KW-0233">DNA recombination</keyword>
<dbReference type="GO" id="GO:0015074">
    <property type="term" value="P:DNA integration"/>
    <property type="evidence" value="ECO:0007669"/>
    <property type="project" value="UniProtKB-KW"/>
</dbReference>
<dbReference type="Pfam" id="PF00239">
    <property type="entry name" value="Resolvase"/>
    <property type="match status" value="1"/>
</dbReference>
<evidence type="ECO:0000256" key="2">
    <source>
        <dbReference type="ARBA" id="ARBA00023125"/>
    </source>
</evidence>